<proteinExistence type="predicted"/>
<dbReference type="InterPro" id="IPR021257">
    <property type="entry name" value="DUF2809"/>
</dbReference>
<dbReference type="Pfam" id="PF10990">
    <property type="entry name" value="DUF2809"/>
    <property type="match status" value="1"/>
</dbReference>
<name>A0A4Q2J134_9SPHN</name>
<dbReference type="OrthoDB" id="5360192at2"/>
<organism evidence="1 2">
    <name type="scientific">Sphingomonas desiccabilis</name>
    <dbReference type="NCBI Taxonomy" id="429134"/>
    <lineage>
        <taxon>Bacteria</taxon>
        <taxon>Pseudomonadati</taxon>
        <taxon>Pseudomonadota</taxon>
        <taxon>Alphaproteobacteria</taxon>
        <taxon>Sphingomonadales</taxon>
        <taxon>Sphingomonadaceae</taxon>
        <taxon>Sphingomonas</taxon>
    </lineage>
</organism>
<keyword evidence="2" id="KW-1185">Reference proteome</keyword>
<reference evidence="1 2" key="1">
    <citation type="submission" date="2019-01" db="EMBL/GenBank/DDBJ databases">
        <title>Sphingomonas mucosissima sp. nov. and Sphingomonas desiccabilis sp. nov., from biological soil crusts in the Colorado Plateau, USA.</title>
        <authorList>
            <person name="Zhu D."/>
        </authorList>
    </citation>
    <scope>NUCLEOTIDE SEQUENCE [LARGE SCALE GENOMIC DNA]</scope>
    <source>
        <strain evidence="1 2">CP1D</strain>
    </source>
</reference>
<dbReference type="Proteomes" id="UP000292347">
    <property type="component" value="Unassembled WGS sequence"/>
</dbReference>
<dbReference type="RefSeq" id="WP_129340801.1">
    <property type="nucleotide sequence ID" value="NZ_JACIDD010000001.1"/>
</dbReference>
<gene>
    <name evidence="1" type="ORF">EO081_05070</name>
</gene>
<comment type="caution">
    <text evidence="1">The sequence shown here is derived from an EMBL/GenBank/DDBJ whole genome shotgun (WGS) entry which is preliminary data.</text>
</comment>
<dbReference type="EMBL" id="SDPT01000001">
    <property type="protein sequence ID" value="RXZ35022.1"/>
    <property type="molecule type" value="Genomic_DNA"/>
</dbReference>
<protein>
    <submittedName>
        <fullName evidence="1">DUF2809 domain-containing protein</fullName>
    </submittedName>
</protein>
<evidence type="ECO:0000313" key="1">
    <source>
        <dbReference type="EMBL" id="RXZ35022.1"/>
    </source>
</evidence>
<accession>A0A4Q2J134</accession>
<sequence>MNTRARTFRPGYAAAALLVFLTEVAIAVWLRDPLIRPYFGDSLAVVLVYLALRATTTLSAGGATVAALTIAFAVELSQGFRLVDALGLRADPIASAILGTAFDPRDFLAYGLGSAMMLAAEAGATAWRRSPVLLRRDLPPG</sequence>
<evidence type="ECO:0000313" key="2">
    <source>
        <dbReference type="Proteomes" id="UP000292347"/>
    </source>
</evidence>
<dbReference type="AlphaFoldDB" id="A0A4Q2J134"/>